<dbReference type="eggNOG" id="COG1520">
    <property type="taxonomic scope" value="Bacteria"/>
</dbReference>
<sequence>MFMNKKLALLSLLSLILSSSTVQNVEPLSNLPKIESEIGDNKVILPMLKHISNWNNNIDPINASSNNFAVKEFIVFNKLKLADNISAPPVVIQDKLFILNNYAQVSCYDLNGMKKVWAKKLEPQHRNNKRFGGGSILFNDGKLYISYGSRDIVILNASNGDEVLSKRLPDIIKAPPLIHNNLMLVLTVNKQLYCINLTNADIIWMHQGAQEALICNSLIAPIIRGNLVIVSYSSDQIVGLNLENGRLVWSTSLGKSTVEEKNSWDTFSLSNLVSQPIINNDILYIANEEVIEAHRFDAVDKENQNGQKAVMQWSKSITGISNFNLIGNTLFITTIDGKLLAVSADNGNINWVINLYGSNKDKSSTKNGKSNKNLLSSIKNKLVKLGSSNTQYALSPIAINNNIVVVSKYQCLVISPSDGQILSRIPINRNPKFFAVSDKLYIFGESYVNSSR</sequence>
<dbReference type="AlphaFoldDB" id="A5CEH7"/>
<evidence type="ECO:0000259" key="2">
    <source>
        <dbReference type="Pfam" id="PF13360"/>
    </source>
</evidence>
<dbReference type="Pfam" id="PF13360">
    <property type="entry name" value="PQQ_2"/>
    <property type="match status" value="1"/>
</dbReference>
<dbReference type="Gene3D" id="2.130.10.10">
    <property type="entry name" value="YVTN repeat-like/Quinoprotein amine dehydrogenase"/>
    <property type="match status" value="1"/>
</dbReference>
<feature type="signal peptide" evidence="1">
    <location>
        <begin position="1"/>
        <end position="24"/>
    </location>
</feature>
<dbReference type="InterPro" id="IPR011047">
    <property type="entry name" value="Quinoprotein_ADH-like_sf"/>
</dbReference>
<dbReference type="InterPro" id="IPR018391">
    <property type="entry name" value="PQQ_b-propeller_rpt"/>
</dbReference>
<dbReference type="Proteomes" id="UP000001565">
    <property type="component" value="Chromosome"/>
</dbReference>
<organism evidence="3 4">
    <name type="scientific">Orientia tsutsugamushi (strain Boryong)</name>
    <name type="common">Rickettsia tsutsugamushi</name>
    <dbReference type="NCBI Taxonomy" id="357244"/>
    <lineage>
        <taxon>Bacteria</taxon>
        <taxon>Pseudomonadati</taxon>
        <taxon>Pseudomonadota</taxon>
        <taxon>Alphaproteobacteria</taxon>
        <taxon>Rickettsiales</taxon>
        <taxon>Rickettsiaceae</taxon>
        <taxon>Rickettsieae</taxon>
        <taxon>Orientia</taxon>
    </lineage>
</organism>
<evidence type="ECO:0000256" key="1">
    <source>
        <dbReference type="SAM" id="SignalP"/>
    </source>
</evidence>
<evidence type="ECO:0000313" key="4">
    <source>
        <dbReference type="Proteomes" id="UP000001565"/>
    </source>
</evidence>
<dbReference type="EMBL" id="AM494475">
    <property type="protein sequence ID" value="CAM80543.1"/>
    <property type="molecule type" value="Genomic_DNA"/>
</dbReference>
<dbReference type="PANTHER" id="PTHR34512">
    <property type="entry name" value="CELL SURFACE PROTEIN"/>
    <property type="match status" value="1"/>
</dbReference>
<evidence type="ECO:0000313" key="3">
    <source>
        <dbReference type="EMBL" id="CAM80543.1"/>
    </source>
</evidence>
<dbReference type="InterPro" id="IPR002372">
    <property type="entry name" value="PQQ_rpt_dom"/>
</dbReference>
<dbReference type="PANTHER" id="PTHR34512:SF30">
    <property type="entry name" value="OUTER MEMBRANE PROTEIN ASSEMBLY FACTOR BAMB"/>
    <property type="match status" value="1"/>
</dbReference>
<dbReference type="SMART" id="SM00564">
    <property type="entry name" value="PQQ"/>
    <property type="match status" value="5"/>
</dbReference>
<name>A5CEH7_ORITB</name>
<dbReference type="KEGG" id="ots:OTBS_1467"/>
<reference evidence="3 4" key="1">
    <citation type="journal article" date="2007" name="Proc. Natl. Acad. Sci. U.S.A.">
        <title>The Orientia tsutsugamushi genome reveals massive proliferation of conjugative type IV secretion system and host-cell interaction genes.</title>
        <authorList>
            <person name="Cho N.-H."/>
            <person name="Kim H.-R."/>
            <person name="Lee J.-H."/>
            <person name="Kim S.-Y."/>
            <person name="Kim J."/>
            <person name="Cha S."/>
            <person name="Kim S.-Y."/>
            <person name="Darby A.C."/>
            <person name="Fuxelius H.-H."/>
            <person name="Yin J."/>
            <person name="Kim J.H."/>
            <person name="Kim J."/>
            <person name="Lee S.J."/>
            <person name="Koh Y.-S."/>
            <person name="Jang W.-J."/>
            <person name="Park K.-H."/>
            <person name="Andersson S.G.E."/>
            <person name="Choi M.-S."/>
            <person name="Kim I.-S."/>
        </authorList>
    </citation>
    <scope>NUCLEOTIDE SEQUENCE [LARGE SCALE GENOMIC DNA]</scope>
    <source>
        <strain evidence="3 4">Boryong</strain>
    </source>
</reference>
<dbReference type="InterPro" id="IPR015943">
    <property type="entry name" value="WD40/YVTN_repeat-like_dom_sf"/>
</dbReference>
<proteinExistence type="predicted"/>
<feature type="domain" description="Pyrrolo-quinoline quinone repeat" evidence="2">
    <location>
        <begin position="105"/>
        <end position="351"/>
    </location>
</feature>
<feature type="chain" id="PRO_5002680145" description="Pyrrolo-quinoline quinone repeat domain-containing protein" evidence="1">
    <location>
        <begin position="25"/>
        <end position="452"/>
    </location>
</feature>
<dbReference type="HOGENOM" id="CLU_655334_0_0_5"/>
<gene>
    <name evidence="3" type="ordered locus">OTBS_1467</name>
</gene>
<accession>A5CEH7</accession>
<dbReference type="SUPFAM" id="SSF50998">
    <property type="entry name" value="Quinoprotein alcohol dehydrogenase-like"/>
    <property type="match status" value="2"/>
</dbReference>
<keyword evidence="1" id="KW-0732">Signal</keyword>
<protein>
    <recommendedName>
        <fullName evidence="2">Pyrrolo-quinoline quinone repeat domain-containing protein</fullName>
    </recommendedName>
</protein>